<reference evidence="2" key="2">
    <citation type="submission" date="2025-08" db="UniProtKB">
        <authorList>
            <consortium name="Ensembl"/>
        </authorList>
    </citation>
    <scope>IDENTIFICATION</scope>
</reference>
<dbReference type="HOGENOM" id="CLU_013265_3_0_1"/>
<dbReference type="AlphaFoldDB" id="H3AJE2"/>
<dbReference type="GeneTree" id="ENSGT00940000164322"/>
<organism evidence="2 3">
    <name type="scientific">Latimeria chalumnae</name>
    <name type="common">Coelacanth</name>
    <dbReference type="NCBI Taxonomy" id="7897"/>
    <lineage>
        <taxon>Eukaryota</taxon>
        <taxon>Metazoa</taxon>
        <taxon>Chordata</taxon>
        <taxon>Craniata</taxon>
        <taxon>Vertebrata</taxon>
        <taxon>Euteleostomi</taxon>
        <taxon>Coelacanthiformes</taxon>
        <taxon>Coelacanthidae</taxon>
        <taxon>Latimeria</taxon>
    </lineage>
</organism>
<accession>H3AJE2</accession>
<reference evidence="2" key="3">
    <citation type="submission" date="2025-09" db="UniProtKB">
        <authorList>
            <consortium name="Ensembl"/>
        </authorList>
    </citation>
    <scope>IDENTIFICATION</scope>
</reference>
<feature type="domain" description="HAT C-terminal dimerisation" evidence="1">
    <location>
        <begin position="545"/>
        <end position="597"/>
    </location>
</feature>
<dbReference type="SUPFAM" id="SSF53098">
    <property type="entry name" value="Ribonuclease H-like"/>
    <property type="match status" value="1"/>
</dbReference>
<dbReference type="Ensembl" id="ENSLACT00000009838.1">
    <property type="protein sequence ID" value="ENSLACP00000009763.1"/>
    <property type="gene ID" value="ENSLACG00000008608.1"/>
</dbReference>
<dbReference type="OMA" id="NCATEAY"/>
<keyword evidence="3" id="KW-1185">Reference proteome</keyword>
<evidence type="ECO:0000259" key="1">
    <source>
        <dbReference type="Pfam" id="PF05699"/>
    </source>
</evidence>
<protein>
    <recommendedName>
        <fullName evidence="1">HAT C-terminal dimerisation domain-containing protein</fullName>
    </recommendedName>
</protein>
<evidence type="ECO:0000313" key="3">
    <source>
        <dbReference type="Proteomes" id="UP000008672"/>
    </source>
</evidence>
<dbReference type="InterPro" id="IPR008906">
    <property type="entry name" value="HATC_C_dom"/>
</dbReference>
<sequence>TYQTDWSRNDEFKQWICEDADSSQHAKCTWCQKTFSIAGGGVRDVRSHARSAKHTAIGLAQKTPKKTEDLETVAHKKKITESELKLVNFIVKRKLPIRLVDDILDNVADWFPDSKIAKAMSCRWTKASMMVKNVIGKVTKQDLCDKLWSCNFTLLGDESTDISTTEKMALVAIYFDEKLSKVQHRFYHLVDLKEATAENVFFAILSILEEDSVPVGNAMALGTDGANVMLGARNSVLSRFKTIHCTCHVAALCAADACKAFPKTAEQLCRDIHSHFSSSCKRLQLLKEFQVFVEAVTEKYLRWLSLFDCVDQILNQYDALLSYFQSGDESDCLVTVERICPQLEDPSTKCYFLFLQAALPLFTNFNKLFQSNSPILPALHPEVQQLLKAIMDQYIAPQAPTPLHDYELQDIDHQKELNFKSLDNIYIGSQTRIQLENVDNPAKVKKFMDDVIVFYVNGVSAIKRMPLGYEVLKLTSILQPSKQTTVQSSDIVQLAKSFPQIVHSSSWDNLEAEFIEYQVAGLSNISSEQPLDIYWHQIGQITTSTKGHKFPVLSKFAKTLLALPHSTAEVERILSAVNLTKTDLRNKLSVSMLESLL</sequence>
<dbReference type="eggNOG" id="ENOG502RZBP">
    <property type="taxonomic scope" value="Eukaryota"/>
</dbReference>
<dbReference type="Pfam" id="PF05699">
    <property type="entry name" value="Dimer_Tnp_hAT"/>
    <property type="match status" value="1"/>
</dbReference>
<dbReference type="InterPro" id="IPR012337">
    <property type="entry name" value="RNaseH-like_sf"/>
</dbReference>
<dbReference type="EMBL" id="AFYH01059211">
    <property type="status" value="NOT_ANNOTATED_CDS"/>
    <property type="molecule type" value="Genomic_DNA"/>
</dbReference>
<dbReference type="GO" id="GO:0046983">
    <property type="term" value="F:protein dimerization activity"/>
    <property type="evidence" value="ECO:0007669"/>
    <property type="project" value="InterPro"/>
</dbReference>
<reference evidence="3" key="1">
    <citation type="submission" date="2011-08" db="EMBL/GenBank/DDBJ databases">
        <title>The draft genome of Latimeria chalumnae.</title>
        <authorList>
            <person name="Di Palma F."/>
            <person name="Alfoldi J."/>
            <person name="Johnson J."/>
            <person name="Berlin A."/>
            <person name="Gnerre S."/>
            <person name="Jaffe D."/>
            <person name="MacCallum I."/>
            <person name="Young S."/>
            <person name="Walker B.J."/>
            <person name="Lander E."/>
            <person name="Lindblad-Toh K."/>
        </authorList>
    </citation>
    <scope>NUCLEOTIDE SEQUENCE [LARGE SCALE GENOMIC DNA]</scope>
    <source>
        <strain evidence="3">Wild caught</strain>
    </source>
</reference>
<name>H3AJE2_LATCH</name>
<dbReference type="PANTHER" id="PTHR37162">
    <property type="entry name" value="HAT FAMILY DIMERISATION DOMAINCONTAINING PROTEIN-RELATED"/>
    <property type="match status" value="1"/>
</dbReference>
<dbReference type="InParanoid" id="H3AJE2"/>
<proteinExistence type="predicted"/>
<dbReference type="PANTHER" id="PTHR37162:SF1">
    <property type="entry name" value="BED-TYPE DOMAIN-CONTAINING PROTEIN"/>
    <property type="match status" value="1"/>
</dbReference>
<dbReference type="Proteomes" id="UP000008672">
    <property type="component" value="Unassembled WGS sequence"/>
</dbReference>
<evidence type="ECO:0000313" key="2">
    <source>
        <dbReference type="Ensembl" id="ENSLACP00000009763.1"/>
    </source>
</evidence>